<accession>A0A0F9KLG7</accession>
<evidence type="ECO:0000313" key="2">
    <source>
        <dbReference type="EMBL" id="KKM82768.1"/>
    </source>
</evidence>
<organism evidence="2">
    <name type="scientific">marine sediment metagenome</name>
    <dbReference type="NCBI Taxonomy" id="412755"/>
    <lineage>
        <taxon>unclassified sequences</taxon>
        <taxon>metagenomes</taxon>
        <taxon>ecological metagenomes</taxon>
    </lineage>
</organism>
<reference evidence="2" key="1">
    <citation type="journal article" date="2015" name="Nature">
        <title>Complex archaea that bridge the gap between prokaryotes and eukaryotes.</title>
        <authorList>
            <person name="Spang A."/>
            <person name="Saw J.H."/>
            <person name="Jorgensen S.L."/>
            <person name="Zaremba-Niedzwiedzka K."/>
            <person name="Martijn J."/>
            <person name="Lind A.E."/>
            <person name="van Eijk R."/>
            <person name="Schleper C."/>
            <person name="Guy L."/>
            <person name="Ettema T.J."/>
        </authorList>
    </citation>
    <scope>NUCLEOTIDE SEQUENCE</scope>
</reference>
<dbReference type="Gene3D" id="3.40.630.30">
    <property type="match status" value="1"/>
</dbReference>
<dbReference type="InterPro" id="IPR016181">
    <property type="entry name" value="Acyl_CoA_acyltransferase"/>
</dbReference>
<gene>
    <name evidence="2" type="ORF">LCGC14_1316230</name>
</gene>
<dbReference type="PROSITE" id="PS51186">
    <property type="entry name" value="GNAT"/>
    <property type="match status" value="1"/>
</dbReference>
<protein>
    <recommendedName>
        <fullName evidence="1">N-acetyltransferase domain-containing protein</fullName>
    </recommendedName>
</protein>
<comment type="caution">
    <text evidence="2">The sequence shown here is derived from an EMBL/GenBank/DDBJ whole genome shotgun (WGS) entry which is preliminary data.</text>
</comment>
<dbReference type="InterPro" id="IPR000182">
    <property type="entry name" value="GNAT_dom"/>
</dbReference>
<dbReference type="EMBL" id="LAZR01007810">
    <property type="protein sequence ID" value="KKM82768.1"/>
    <property type="molecule type" value="Genomic_DNA"/>
</dbReference>
<dbReference type="PANTHER" id="PTHR43415">
    <property type="entry name" value="SPERMIDINE N(1)-ACETYLTRANSFERASE"/>
    <property type="match status" value="1"/>
</dbReference>
<dbReference type="SUPFAM" id="SSF55729">
    <property type="entry name" value="Acyl-CoA N-acyltransferases (Nat)"/>
    <property type="match status" value="1"/>
</dbReference>
<dbReference type="Pfam" id="PF13302">
    <property type="entry name" value="Acetyltransf_3"/>
    <property type="match status" value="1"/>
</dbReference>
<dbReference type="GO" id="GO:0016747">
    <property type="term" value="F:acyltransferase activity, transferring groups other than amino-acyl groups"/>
    <property type="evidence" value="ECO:0007669"/>
    <property type="project" value="InterPro"/>
</dbReference>
<feature type="non-terminal residue" evidence="2">
    <location>
        <position position="1"/>
    </location>
</feature>
<name>A0A0F9KLG7_9ZZZZ</name>
<proteinExistence type="predicted"/>
<evidence type="ECO:0000259" key="1">
    <source>
        <dbReference type="PROSITE" id="PS51186"/>
    </source>
</evidence>
<dbReference type="PANTHER" id="PTHR43415:SF3">
    <property type="entry name" value="GNAT-FAMILY ACETYLTRANSFERASE"/>
    <property type="match status" value="1"/>
</dbReference>
<dbReference type="AlphaFoldDB" id="A0A0F9KLG7"/>
<sequence>FLSFMLKGKNVILGPVKKEYIDWYLKWMNDPELTQYIRMFRPLTREMEEEWYNNLKNRDNNFLFAILLHSQDNNEKLIGNCSIDVEWINRLGTCGILIGEKEYQGRGYGTEAMKILVQYGFNTLNLNRIELEVFDFNIRAFKSYEKTGFKKEGIRRQAMFKNGKFHDVFIMGILKKEWQDKI</sequence>
<feature type="domain" description="N-acetyltransferase" evidence="1">
    <location>
        <begin position="11"/>
        <end position="176"/>
    </location>
</feature>